<dbReference type="OrthoDB" id="4748970at2759"/>
<keyword evidence="2" id="KW-1185">Reference proteome</keyword>
<reference evidence="1 2" key="1">
    <citation type="submission" date="2016-08" db="EMBL/GenBank/DDBJ databases">
        <title>A Parts List for Fungal Cellulosomes Revealed by Comparative Genomics.</title>
        <authorList>
            <consortium name="DOE Joint Genome Institute"/>
            <person name="Haitjema C.H."/>
            <person name="Gilmore S.P."/>
            <person name="Henske J.K."/>
            <person name="Solomon K.V."/>
            <person name="De Groot R."/>
            <person name="Kuo A."/>
            <person name="Mondo S.J."/>
            <person name="Salamov A.A."/>
            <person name="Labutti K."/>
            <person name="Zhao Z."/>
            <person name="Chiniquy J."/>
            <person name="Barry K."/>
            <person name="Brewer H.M."/>
            <person name="Purvine S.O."/>
            <person name="Wright A.T."/>
            <person name="Boxma B."/>
            <person name="Van Alen T."/>
            <person name="Hackstein J.H."/>
            <person name="Baker S.E."/>
            <person name="Grigoriev I.V."/>
            <person name="O'Malley M.A."/>
        </authorList>
    </citation>
    <scope>NUCLEOTIDE SEQUENCE [LARGE SCALE GENOMIC DNA]</scope>
    <source>
        <strain evidence="1 2">G1</strain>
    </source>
</reference>
<gene>
    <name evidence="1" type="ORF">LY90DRAFT_506129</name>
</gene>
<dbReference type="AlphaFoldDB" id="A0A1Y2DJM3"/>
<evidence type="ECO:0000313" key="2">
    <source>
        <dbReference type="Proteomes" id="UP000193920"/>
    </source>
</evidence>
<evidence type="ECO:0000313" key="1">
    <source>
        <dbReference type="EMBL" id="ORY58975.1"/>
    </source>
</evidence>
<accession>A0A1Y2DJM3</accession>
<dbReference type="Proteomes" id="UP000193920">
    <property type="component" value="Unassembled WGS sequence"/>
</dbReference>
<name>A0A1Y2DJM3_9FUNG</name>
<proteinExistence type="predicted"/>
<dbReference type="EMBL" id="MCOG01000065">
    <property type="protein sequence ID" value="ORY58975.1"/>
    <property type="molecule type" value="Genomic_DNA"/>
</dbReference>
<protein>
    <submittedName>
        <fullName evidence="1">Uncharacterized protein</fullName>
    </submittedName>
</protein>
<sequence>MKNELLIAAKNKISFDPSKKVRKWVRQPIVFGTLGSTFNGSMWHSNEPKQLIIDKLINKPTIPTATINTKTNTTPILTTPSVIPLEVPTPTMTTITVAKS</sequence>
<organism evidence="1 2">
    <name type="scientific">Neocallimastix californiae</name>
    <dbReference type="NCBI Taxonomy" id="1754190"/>
    <lineage>
        <taxon>Eukaryota</taxon>
        <taxon>Fungi</taxon>
        <taxon>Fungi incertae sedis</taxon>
        <taxon>Chytridiomycota</taxon>
        <taxon>Chytridiomycota incertae sedis</taxon>
        <taxon>Neocallimastigomycetes</taxon>
        <taxon>Neocallimastigales</taxon>
        <taxon>Neocallimastigaceae</taxon>
        <taxon>Neocallimastix</taxon>
    </lineage>
</organism>
<comment type="caution">
    <text evidence="1">The sequence shown here is derived from an EMBL/GenBank/DDBJ whole genome shotgun (WGS) entry which is preliminary data.</text>
</comment>